<dbReference type="CDD" id="cd00190">
    <property type="entry name" value="Tryp_SPc"/>
    <property type="match status" value="1"/>
</dbReference>
<evidence type="ECO:0000256" key="2">
    <source>
        <dbReference type="ARBA" id="ARBA00022801"/>
    </source>
</evidence>
<dbReference type="STRING" id="9555.ENSPANP00000009000"/>
<dbReference type="Proteomes" id="UP000028761">
    <property type="component" value="Chromosome 9"/>
</dbReference>
<evidence type="ECO:0000313" key="10">
    <source>
        <dbReference type="Proteomes" id="UP000028761"/>
    </source>
</evidence>
<dbReference type="GeneID" id="101010270"/>
<dbReference type="InterPro" id="IPR001254">
    <property type="entry name" value="Trypsin_dom"/>
</dbReference>
<dbReference type="GO" id="GO:0016485">
    <property type="term" value="P:protein processing"/>
    <property type="evidence" value="ECO:0007669"/>
    <property type="project" value="Ensembl"/>
</dbReference>
<feature type="signal peptide" evidence="7">
    <location>
        <begin position="1"/>
        <end position="18"/>
    </location>
</feature>
<evidence type="ECO:0000256" key="1">
    <source>
        <dbReference type="ARBA" id="ARBA00022670"/>
    </source>
</evidence>
<dbReference type="GO" id="GO:0001669">
    <property type="term" value="C:acrosomal vesicle"/>
    <property type="evidence" value="ECO:0007669"/>
    <property type="project" value="Ensembl"/>
</dbReference>
<dbReference type="FunFam" id="2.40.10.10:FF:000003">
    <property type="entry name" value="Transmembrane serine protease 3"/>
    <property type="match status" value="1"/>
</dbReference>
<dbReference type="Pfam" id="PF00089">
    <property type="entry name" value="Trypsin"/>
    <property type="match status" value="1"/>
</dbReference>
<protein>
    <submittedName>
        <fullName evidence="9">Transmembrane serine protease 12</fullName>
    </submittedName>
</protein>
<keyword evidence="10" id="KW-1185">Reference proteome</keyword>
<reference evidence="9" key="3">
    <citation type="submission" date="2025-09" db="UniProtKB">
        <authorList>
            <consortium name="Ensembl"/>
        </authorList>
    </citation>
    <scope>IDENTIFICATION</scope>
</reference>
<dbReference type="KEGG" id="panu:101010270"/>
<keyword evidence="4" id="KW-1015">Disulfide bond</keyword>
<dbReference type="PROSITE" id="PS00135">
    <property type="entry name" value="TRYPSIN_SER"/>
    <property type="match status" value="1"/>
</dbReference>
<keyword evidence="7" id="KW-0732">Signal</keyword>
<reference evidence="9" key="2">
    <citation type="submission" date="2025-08" db="UniProtKB">
        <authorList>
            <consortium name="Ensembl"/>
        </authorList>
    </citation>
    <scope>IDENTIFICATION</scope>
</reference>
<dbReference type="InterPro" id="IPR009003">
    <property type="entry name" value="Peptidase_S1_PA"/>
</dbReference>
<dbReference type="InterPro" id="IPR018114">
    <property type="entry name" value="TRYPSIN_HIS"/>
</dbReference>
<dbReference type="RefSeq" id="XP_003906420.1">
    <property type="nucleotide sequence ID" value="XM_003906371.5"/>
</dbReference>
<evidence type="ECO:0000256" key="6">
    <source>
        <dbReference type="SAM" id="MobiDB-lite"/>
    </source>
</evidence>
<evidence type="ECO:0000256" key="7">
    <source>
        <dbReference type="SAM" id="SignalP"/>
    </source>
</evidence>
<dbReference type="InterPro" id="IPR001314">
    <property type="entry name" value="Peptidase_S1A"/>
</dbReference>
<dbReference type="GO" id="GO:0004252">
    <property type="term" value="F:serine-type endopeptidase activity"/>
    <property type="evidence" value="ECO:0007669"/>
    <property type="project" value="InterPro"/>
</dbReference>
<dbReference type="GeneTree" id="ENSGT00940000161878"/>
<dbReference type="GO" id="GO:0007339">
    <property type="term" value="P:binding of sperm to zona pellucida"/>
    <property type="evidence" value="ECO:0007669"/>
    <property type="project" value="Ensembl"/>
</dbReference>
<proteinExistence type="predicted"/>
<dbReference type="InterPro" id="IPR043504">
    <property type="entry name" value="Peptidase_S1_PA_chymotrypsin"/>
</dbReference>
<feature type="chain" id="PRO_5001921708" evidence="7">
    <location>
        <begin position="19"/>
        <end position="348"/>
    </location>
</feature>
<keyword evidence="3 5" id="KW-0720">Serine protease</keyword>
<dbReference type="Bgee" id="ENSPANG00000015830">
    <property type="expression patterns" value="Expressed in testis and 5 other cell types or tissues"/>
</dbReference>
<gene>
    <name evidence="9" type="primary">TMPRSS12</name>
</gene>
<feature type="region of interest" description="Disordered" evidence="6">
    <location>
        <begin position="18"/>
        <end position="66"/>
    </location>
</feature>
<dbReference type="MEROPS" id="S01.291"/>
<keyword evidence="1 5" id="KW-0645">Protease</keyword>
<dbReference type="SMART" id="SM00020">
    <property type="entry name" value="Tryp_SPc"/>
    <property type="match status" value="1"/>
</dbReference>
<dbReference type="AlphaFoldDB" id="A0A096N8R9"/>
<dbReference type="eggNOG" id="KOG3627">
    <property type="taxonomic scope" value="Eukaryota"/>
</dbReference>
<name>A0A096N8R9_PAPAN</name>
<dbReference type="OMA" id="HEAEVHY"/>
<sequence>MRLRLLSVALLFVGSSHLHSDHDSPPGRHSLGPSLERAAGSQQTEAARKRLGRRRQGGAHAKDCGTAPLKDVLQGSRIIGGTEAQAGAWPWVVSLQIKYDHTLAHVCGGTLVRERWVLTAAHCTKDASDPLMWRAVIGTNNIHGHHPYTKKIKIKAIIVHPNFILESYVNDIALFHLKKAVRYNDYIQPICLPFDVFQILDGNTKCFISGWGRTKEEGNVTNILQDAEVHYISREMCNSERSYGGIIPNTSFCAGDEDGAFDTCRGDSGGPLMCYLPEYKRFFVMGITSYGHGCGRRGFPGIYIGPYFYQKWLTEHFFHASTQGILTLNISHGQILIALCLVILLATT</sequence>
<organism evidence="9 10">
    <name type="scientific">Papio anubis</name>
    <name type="common">Olive baboon</name>
    <dbReference type="NCBI Taxonomy" id="9555"/>
    <lineage>
        <taxon>Eukaryota</taxon>
        <taxon>Metazoa</taxon>
        <taxon>Chordata</taxon>
        <taxon>Craniata</taxon>
        <taxon>Vertebrata</taxon>
        <taxon>Euteleostomi</taxon>
        <taxon>Mammalia</taxon>
        <taxon>Eutheria</taxon>
        <taxon>Euarchontoglires</taxon>
        <taxon>Primates</taxon>
        <taxon>Haplorrhini</taxon>
        <taxon>Catarrhini</taxon>
        <taxon>Cercopithecidae</taxon>
        <taxon>Cercopithecinae</taxon>
        <taxon>Papio</taxon>
    </lineage>
</organism>
<evidence type="ECO:0000313" key="9">
    <source>
        <dbReference type="Ensembl" id="ENSPANP00000009000.1"/>
    </source>
</evidence>
<keyword evidence="2 5" id="KW-0378">Hydrolase</keyword>
<dbReference type="PROSITE" id="PS50240">
    <property type="entry name" value="TRYPSIN_DOM"/>
    <property type="match status" value="1"/>
</dbReference>
<dbReference type="PRINTS" id="PR00722">
    <property type="entry name" value="CHYMOTRYPSIN"/>
</dbReference>
<dbReference type="SUPFAM" id="SSF50494">
    <property type="entry name" value="Trypsin-like serine proteases"/>
    <property type="match status" value="1"/>
</dbReference>
<evidence type="ECO:0000256" key="5">
    <source>
        <dbReference type="RuleBase" id="RU363034"/>
    </source>
</evidence>
<dbReference type="Gene3D" id="2.40.10.10">
    <property type="entry name" value="Trypsin-like serine proteases"/>
    <property type="match status" value="2"/>
</dbReference>
<dbReference type="CTD" id="283471"/>
<reference evidence="9 10" key="1">
    <citation type="submission" date="2012-03" db="EMBL/GenBank/DDBJ databases">
        <title>Whole Genome Assembly of Papio anubis.</title>
        <authorList>
            <person name="Liu Y.L."/>
            <person name="Abraham K.A."/>
            <person name="Akbar H.A."/>
            <person name="Ali S.A."/>
            <person name="Anosike U.A."/>
            <person name="Aqrawi P.A."/>
            <person name="Arias F.A."/>
            <person name="Attaway T.A."/>
            <person name="Awwad R.A."/>
            <person name="Babu C.B."/>
            <person name="Bandaranaike D.B."/>
            <person name="Battles P.B."/>
            <person name="Bell A.B."/>
            <person name="Beltran B.B."/>
            <person name="Berhane-Mersha D.B."/>
            <person name="Bess C.B."/>
            <person name="Bickham C.B."/>
            <person name="Bolden T.B."/>
            <person name="Carter K.C."/>
            <person name="Chau D.C."/>
            <person name="Chavez A.C."/>
            <person name="Clerc-Blankenburg K.C."/>
            <person name="Coyle M.C."/>
            <person name="Dao M.D."/>
            <person name="Davila M.L.D."/>
            <person name="Davy-Carroll L.D."/>
            <person name="Denson S.D."/>
            <person name="Dinh H.D."/>
            <person name="Fernandez S.F."/>
            <person name="Fernando P.F."/>
            <person name="Forbes L.F."/>
            <person name="Francis C.F."/>
            <person name="Francisco L.F."/>
            <person name="Fu Q.F."/>
            <person name="Garcia-Iii R.G."/>
            <person name="Garrett T.G."/>
            <person name="Gross S.G."/>
            <person name="Gubbala S.G."/>
            <person name="Hirani K.H."/>
            <person name="Hogues M.H."/>
            <person name="Hollins B.H."/>
            <person name="Jackson L.J."/>
            <person name="Javaid M.J."/>
            <person name="Jhangiani S.J."/>
            <person name="Johnson A.J."/>
            <person name="Johnson B.J."/>
            <person name="Jones J.J."/>
            <person name="Joshi V.J."/>
            <person name="Kalu J.K."/>
            <person name="Khan N.K."/>
            <person name="Korchina V.K."/>
            <person name="Kovar C.K."/>
            <person name="Lago L.L."/>
            <person name="Lara F.L."/>
            <person name="Le T.-K.L."/>
            <person name="Lee S.L."/>
            <person name="Legall-Iii F.L."/>
            <person name="Lemon S.L."/>
            <person name="Liu J.L."/>
            <person name="Liu Y.-S.L."/>
            <person name="Liyanage D.L."/>
            <person name="Lopez J.L."/>
            <person name="Lorensuhewa L.L."/>
            <person name="Mata R.M."/>
            <person name="Mathew T.M."/>
            <person name="Mercado C.M."/>
            <person name="Mercado I.M."/>
            <person name="Morales K.M."/>
            <person name="Morgan M.M."/>
            <person name="Munidasa M.M."/>
            <person name="Ngo D.N."/>
            <person name="Nguyen L.N."/>
            <person name="Nguyen T.N."/>
            <person name="Nguyen N.N."/>
            <person name="Obregon M.O."/>
            <person name="Okwuonu G.O."/>
            <person name="Ongeri F.O."/>
            <person name="Onwere C.O."/>
            <person name="Osifeso I.O."/>
            <person name="Parra A.P."/>
            <person name="Patil S.P."/>
            <person name="Perez A.P."/>
            <person name="Perez Y.P."/>
            <person name="Pham C.P."/>
            <person name="Pu L.-L.P."/>
            <person name="Puazo M.P."/>
            <person name="Quiroz J.Q."/>
            <person name="Rouhana J.R."/>
            <person name="Ruiz M.R."/>
            <person name="Ruiz S.-J.R."/>
            <person name="Saada N.S."/>
            <person name="Santibanez J.S."/>
            <person name="Scheel M.S."/>
            <person name="Schneider B.S."/>
            <person name="Simmons D.S."/>
            <person name="Sisson I.S."/>
            <person name="Tang L.-Y.T."/>
            <person name="Thornton R.T."/>
            <person name="Tisius J.T."/>
            <person name="Toledanes G.T."/>
            <person name="Trejos Z.T."/>
            <person name="Usmani K.U."/>
            <person name="Varghese R.V."/>
            <person name="Vattathil S.V."/>
            <person name="Vee V.V."/>
            <person name="Walker D.W."/>
            <person name="Weissenberger G.W."/>
            <person name="White C.W."/>
            <person name="Williams A.W."/>
            <person name="Woodworth J.W."/>
            <person name="Wright R.W."/>
            <person name="Zhu Y.Z."/>
            <person name="Han Y.H."/>
            <person name="Newsham I.N."/>
            <person name="Nazareth L.N."/>
            <person name="Worley K.W."/>
            <person name="Muzny D.M."/>
            <person name="Rogers J.R."/>
            <person name="Gibbs R.G."/>
        </authorList>
    </citation>
    <scope>NUCLEOTIDE SEQUENCE [LARGE SCALE GENOMIC DNA]</scope>
</reference>
<evidence type="ECO:0000259" key="8">
    <source>
        <dbReference type="PROSITE" id="PS50240"/>
    </source>
</evidence>
<dbReference type="PANTHER" id="PTHR24252:SF21">
    <property type="entry name" value="TRANSMEMBRANE SERINE PROTEASE 12"/>
    <property type="match status" value="1"/>
</dbReference>
<evidence type="ECO:0000256" key="3">
    <source>
        <dbReference type="ARBA" id="ARBA00022825"/>
    </source>
</evidence>
<feature type="domain" description="Peptidase S1" evidence="8">
    <location>
        <begin position="78"/>
        <end position="318"/>
    </location>
</feature>
<dbReference type="PROSITE" id="PS00134">
    <property type="entry name" value="TRYPSIN_HIS"/>
    <property type="match status" value="1"/>
</dbReference>
<dbReference type="PANTHER" id="PTHR24252">
    <property type="entry name" value="ACROSIN-RELATED"/>
    <property type="match status" value="1"/>
</dbReference>
<accession>A0A096N8R9</accession>
<dbReference type="InterPro" id="IPR033116">
    <property type="entry name" value="TRYPSIN_SER"/>
</dbReference>
<dbReference type="Ensembl" id="ENSPANT00000002422.3">
    <property type="protein sequence ID" value="ENSPANP00000009000.1"/>
    <property type="gene ID" value="ENSPANG00000015830.3"/>
</dbReference>
<dbReference type="HOGENOM" id="CLU_006842_0_4_1"/>
<dbReference type="GO" id="GO:1902492">
    <property type="term" value="P:positive regulation of sperm capacitation"/>
    <property type="evidence" value="ECO:0007669"/>
    <property type="project" value="Ensembl"/>
</dbReference>
<dbReference type="GO" id="GO:0001675">
    <property type="term" value="P:acrosome assembly"/>
    <property type="evidence" value="ECO:0007669"/>
    <property type="project" value="Ensembl"/>
</dbReference>
<evidence type="ECO:0000256" key="4">
    <source>
        <dbReference type="ARBA" id="ARBA00023157"/>
    </source>
</evidence>